<sequence>MELTVISGKGGTGKTTIALALSELAKDAVKADCDVDAPNLYLFYDGRDIKKEYFYGEKKAVIDKKFCTDCKECEIVCQFDAIKDGTVNSFKCEGCGACTLFCPEKAIHLKEEKTADVYITQTNKGIISRAQMEVGSEGSGKLITQLRSNARKFSDENILIIIDGSPGIGCPVISSITGSDAVLIVTEPTQSGLEDFMRVMELCRHFGVITFACINKYDINEKKAEEIENFCRKNDVYLIGKIPFDDTVMKSIKELKPIVFYEGSKANQAIRQMWDNICKYIKYLNQ</sequence>
<proteinExistence type="predicted"/>
<dbReference type="InterPro" id="IPR017896">
    <property type="entry name" value="4Fe4S_Fe-S-bd"/>
</dbReference>
<dbReference type="PANTHER" id="PTHR43534:SF1">
    <property type="entry name" value="4FE-4S CLUSTER CONTAINING PARA FAMILY ATPASE PROTEIN"/>
    <property type="match status" value="1"/>
</dbReference>
<dbReference type="InterPro" id="IPR027417">
    <property type="entry name" value="P-loop_NTPase"/>
</dbReference>
<gene>
    <name evidence="5" type="ORF">CSTERLE_08745</name>
</gene>
<dbReference type="GO" id="GO:0046872">
    <property type="term" value="F:metal ion binding"/>
    <property type="evidence" value="ECO:0007669"/>
    <property type="project" value="UniProtKB-KW"/>
</dbReference>
<accession>A0A1B1YLJ2</accession>
<keyword evidence="2" id="KW-0408">Iron</keyword>
<evidence type="ECO:0000256" key="2">
    <source>
        <dbReference type="ARBA" id="ARBA00023004"/>
    </source>
</evidence>
<dbReference type="Pfam" id="PF00037">
    <property type="entry name" value="Fer4"/>
    <property type="match status" value="2"/>
</dbReference>
<dbReference type="Gene3D" id="3.30.70.20">
    <property type="match status" value="1"/>
</dbReference>
<dbReference type="EMBL" id="CP014673">
    <property type="protein sequence ID" value="ANX01659.1"/>
    <property type="molecule type" value="Genomic_DNA"/>
</dbReference>
<evidence type="ECO:0000259" key="4">
    <source>
        <dbReference type="PROSITE" id="PS51379"/>
    </source>
</evidence>
<feature type="domain" description="4Fe-4S ferredoxin-type" evidence="4">
    <location>
        <begin position="58"/>
        <end position="82"/>
    </location>
</feature>
<protein>
    <submittedName>
        <fullName evidence="5">(4Fe-4S)-binding protein</fullName>
    </submittedName>
</protein>
<dbReference type="AlphaFoldDB" id="A0A1B1YLJ2"/>
<evidence type="ECO:0000256" key="3">
    <source>
        <dbReference type="ARBA" id="ARBA00023014"/>
    </source>
</evidence>
<dbReference type="Pfam" id="PF01656">
    <property type="entry name" value="CbiA"/>
    <property type="match status" value="1"/>
</dbReference>
<name>A0A1B1YLJ2_THEST</name>
<feature type="domain" description="4Fe-4S ferredoxin-type" evidence="4">
    <location>
        <begin position="83"/>
        <end position="112"/>
    </location>
</feature>
<keyword evidence="1" id="KW-0479">Metal-binding</keyword>
<dbReference type="CDD" id="cd03110">
    <property type="entry name" value="SIMIBI_bact_arch"/>
    <property type="match status" value="1"/>
</dbReference>
<dbReference type="InterPro" id="IPR017900">
    <property type="entry name" value="4Fe4S_Fe_S_CS"/>
</dbReference>
<evidence type="ECO:0000313" key="5">
    <source>
        <dbReference type="EMBL" id="ANX01659.1"/>
    </source>
</evidence>
<keyword evidence="3" id="KW-0411">Iron-sulfur</keyword>
<dbReference type="PROSITE" id="PS51379">
    <property type="entry name" value="4FE4S_FER_2"/>
    <property type="match status" value="2"/>
</dbReference>
<dbReference type="PANTHER" id="PTHR43534">
    <property type="entry name" value="MIND SUPERFAMILY P-LOOP ATPASE CONTAINING AN INSERTED FERREDOXIN DOMAIN"/>
    <property type="match status" value="1"/>
</dbReference>
<reference evidence="5 6" key="1">
    <citation type="submission" date="2016-02" db="EMBL/GenBank/DDBJ databases">
        <title>Comparison of Clostridium stercorarium subspecies using comparative genomics and transcriptomics.</title>
        <authorList>
            <person name="Schellenberg J."/>
            <person name="Thallinger G."/>
            <person name="Levin D.B."/>
            <person name="Zhang X."/>
            <person name="Alvare G."/>
            <person name="Fristensky B."/>
            <person name="Sparling R."/>
        </authorList>
    </citation>
    <scope>NUCLEOTIDE SEQUENCE [LARGE SCALE GENOMIC DNA]</scope>
    <source>
        <strain evidence="5 6">DSM 9219</strain>
    </source>
</reference>
<dbReference type="PROSITE" id="PS00198">
    <property type="entry name" value="4FE4S_FER_1"/>
    <property type="match status" value="1"/>
</dbReference>
<dbReference type="SUPFAM" id="SSF52540">
    <property type="entry name" value="P-loop containing nucleoside triphosphate hydrolases"/>
    <property type="match status" value="1"/>
</dbReference>
<evidence type="ECO:0000313" key="6">
    <source>
        <dbReference type="Proteomes" id="UP000092931"/>
    </source>
</evidence>
<dbReference type="InterPro" id="IPR002586">
    <property type="entry name" value="CobQ/CobB/MinD/ParA_Nub-bd_dom"/>
</dbReference>
<dbReference type="Proteomes" id="UP000092931">
    <property type="component" value="Chromosome"/>
</dbReference>
<dbReference type="RefSeq" id="WP_065820895.1">
    <property type="nucleotide sequence ID" value="NZ_CP014673.1"/>
</dbReference>
<dbReference type="SUPFAM" id="SSF54862">
    <property type="entry name" value="4Fe-4S ferredoxins"/>
    <property type="match status" value="1"/>
</dbReference>
<organism evidence="5 6">
    <name type="scientific">Thermoclostridium stercorarium subsp. leptospartum DSM 9219</name>
    <dbReference type="NCBI Taxonomy" id="1346611"/>
    <lineage>
        <taxon>Bacteria</taxon>
        <taxon>Bacillati</taxon>
        <taxon>Bacillota</taxon>
        <taxon>Clostridia</taxon>
        <taxon>Eubacteriales</taxon>
        <taxon>Oscillospiraceae</taxon>
        <taxon>Thermoclostridium</taxon>
    </lineage>
</organism>
<dbReference type="GO" id="GO:0051536">
    <property type="term" value="F:iron-sulfur cluster binding"/>
    <property type="evidence" value="ECO:0007669"/>
    <property type="project" value="UniProtKB-KW"/>
</dbReference>
<evidence type="ECO:0000256" key="1">
    <source>
        <dbReference type="ARBA" id="ARBA00022723"/>
    </source>
</evidence>
<dbReference type="Gene3D" id="3.40.50.300">
    <property type="entry name" value="P-loop containing nucleotide triphosphate hydrolases"/>
    <property type="match status" value="1"/>
</dbReference>